<proteinExistence type="predicted"/>
<feature type="signal peptide" evidence="1">
    <location>
        <begin position="1"/>
        <end position="22"/>
    </location>
</feature>
<sequence length="251" mass="28912">MKRRSFLKFLSAALLLPHPTWALGEEDYFRVAVLKYPESSFSTRSKAISRLLYEVEKQTSIRVDSKPLEISATDKELFLHPFLIWMGESGFEPFSDEAVLQLRRYVQAGGFIFVDSAEGVLDGPFMRSVKRELERILPQKKLTRLPSDHVAYKAFFLIDKPVGRLAIEDHLLGVFETDRVSVLVSNNDVVGAWARDNFGNWLYPVSPGGERQRTMAMRLGINLVMYALCINYKADQVHVPFILKRRRWRVD</sequence>
<dbReference type="Proteomes" id="UP000321595">
    <property type="component" value="Chromosome"/>
</dbReference>
<evidence type="ECO:0000259" key="2">
    <source>
        <dbReference type="Pfam" id="PF13709"/>
    </source>
</evidence>
<evidence type="ECO:0000313" key="3">
    <source>
        <dbReference type="EMBL" id="QED26482.1"/>
    </source>
</evidence>
<keyword evidence="1" id="KW-0732">Signal</keyword>
<dbReference type="KEGG" id="bbae:FRD01_04315"/>
<evidence type="ECO:0000313" key="4">
    <source>
        <dbReference type="Proteomes" id="UP000321595"/>
    </source>
</evidence>
<dbReference type="RefSeq" id="WP_146957953.1">
    <property type="nucleotide sequence ID" value="NZ_CP042467.1"/>
</dbReference>
<dbReference type="AlphaFoldDB" id="A0A5B8XKZ4"/>
<accession>A0A5B8XKZ4</accession>
<reference evidence="3 4" key="1">
    <citation type="submission" date="2019-08" db="EMBL/GenBank/DDBJ databases">
        <authorList>
            <person name="Liang Q."/>
        </authorList>
    </citation>
    <scope>NUCLEOTIDE SEQUENCE [LARGE SCALE GENOMIC DNA]</scope>
    <source>
        <strain evidence="3 4">V1718</strain>
    </source>
</reference>
<dbReference type="InterPro" id="IPR025297">
    <property type="entry name" value="DUF4159"/>
</dbReference>
<dbReference type="EMBL" id="CP042467">
    <property type="protein sequence ID" value="QED26482.1"/>
    <property type="molecule type" value="Genomic_DNA"/>
</dbReference>
<keyword evidence="4" id="KW-1185">Reference proteome</keyword>
<feature type="chain" id="PRO_5022829079" evidence="1">
    <location>
        <begin position="23"/>
        <end position="251"/>
    </location>
</feature>
<protein>
    <submittedName>
        <fullName evidence="3">DUF4159 domain-containing protein</fullName>
    </submittedName>
</protein>
<dbReference type="Pfam" id="PF13709">
    <property type="entry name" value="DUF4159"/>
    <property type="match status" value="1"/>
</dbReference>
<name>A0A5B8XKZ4_9DELT</name>
<dbReference type="Gene3D" id="3.40.50.12140">
    <property type="entry name" value="Domain of unknown function DUF4159"/>
    <property type="match status" value="1"/>
</dbReference>
<gene>
    <name evidence="3" type="ORF">FRD01_04315</name>
</gene>
<feature type="domain" description="DUF4159" evidence="2">
    <location>
        <begin position="31"/>
        <end position="228"/>
    </location>
</feature>
<dbReference type="OrthoDB" id="9773014at2"/>
<evidence type="ECO:0000256" key="1">
    <source>
        <dbReference type="SAM" id="SignalP"/>
    </source>
</evidence>
<organism evidence="3 4">
    <name type="scientific">Microvenator marinus</name>
    <dbReference type="NCBI Taxonomy" id="2600177"/>
    <lineage>
        <taxon>Bacteria</taxon>
        <taxon>Deltaproteobacteria</taxon>
        <taxon>Bradymonadales</taxon>
        <taxon>Microvenatoraceae</taxon>
        <taxon>Microvenator</taxon>
    </lineage>
</organism>